<gene>
    <name evidence="21" type="ORF">DVH24_010615</name>
</gene>
<comment type="caution">
    <text evidence="21">The sequence shown here is derived from an EMBL/GenBank/DDBJ whole genome shotgun (WGS) entry which is preliminary data.</text>
</comment>
<dbReference type="GO" id="GO:0016020">
    <property type="term" value="C:membrane"/>
    <property type="evidence" value="ECO:0007669"/>
    <property type="project" value="UniProtKB-SubCell"/>
</dbReference>
<keyword evidence="10" id="KW-0833">Ubl conjugation pathway</keyword>
<reference evidence="21 22" key="1">
    <citation type="submission" date="2018-10" db="EMBL/GenBank/DDBJ databases">
        <title>A high-quality apple genome assembly.</title>
        <authorList>
            <person name="Hu J."/>
        </authorList>
    </citation>
    <scope>NUCLEOTIDE SEQUENCE [LARGE SCALE GENOMIC DNA]</scope>
    <source>
        <strain evidence="22">cv. HFTH1</strain>
        <tissue evidence="21">Young leaf</tissue>
    </source>
</reference>
<evidence type="ECO:0000256" key="7">
    <source>
        <dbReference type="ARBA" id="ARBA00022692"/>
    </source>
</evidence>
<dbReference type="InterPro" id="IPR027443">
    <property type="entry name" value="IPNS-like_sf"/>
</dbReference>
<evidence type="ECO:0000256" key="6">
    <source>
        <dbReference type="ARBA" id="ARBA00022679"/>
    </source>
</evidence>
<dbReference type="PROSITE" id="PS50089">
    <property type="entry name" value="ZF_RING_2"/>
    <property type="match status" value="1"/>
</dbReference>
<keyword evidence="6" id="KW-0808">Transferase</keyword>
<evidence type="ECO:0000256" key="13">
    <source>
        <dbReference type="ARBA" id="ARBA00022989"/>
    </source>
</evidence>
<dbReference type="SMART" id="SM00184">
    <property type="entry name" value="RING"/>
    <property type="match status" value="1"/>
</dbReference>
<dbReference type="Proteomes" id="UP000290289">
    <property type="component" value="Chromosome 5"/>
</dbReference>
<dbReference type="PROSITE" id="PS51471">
    <property type="entry name" value="FE2OG_OXY"/>
    <property type="match status" value="1"/>
</dbReference>
<dbReference type="Gene3D" id="3.30.40.10">
    <property type="entry name" value="Zinc/RING finger domain, C3HC4 (zinc finger)"/>
    <property type="match status" value="1"/>
</dbReference>
<dbReference type="SUPFAM" id="SSF57850">
    <property type="entry name" value="RING/U-box"/>
    <property type="match status" value="1"/>
</dbReference>
<dbReference type="InterPro" id="IPR044861">
    <property type="entry name" value="IPNS-like_FE2OG_OXY"/>
</dbReference>
<dbReference type="InterPro" id="IPR001841">
    <property type="entry name" value="Znf_RING"/>
</dbReference>
<accession>A0A498JS72</accession>
<evidence type="ECO:0000256" key="9">
    <source>
        <dbReference type="ARBA" id="ARBA00022771"/>
    </source>
</evidence>
<dbReference type="Pfam" id="PF13639">
    <property type="entry name" value="zf-RING_2"/>
    <property type="match status" value="1"/>
</dbReference>
<evidence type="ECO:0000256" key="17">
    <source>
        <dbReference type="PROSITE-ProRule" id="PRU00175"/>
    </source>
</evidence>
<comment type="similarity">
    <text evidence="16">Belongs to the RING-type zinc finger family. ATL subfamily.</text>
</comment>
<comment type="pathway">
    <text evidence="3">Protein modification; protein ubiquitination.</text>
</comment>
<comment type="subcellular location">
    <subcellularLocation>
        <location evidence="2">Membrane</location>
        <topology evidence="2">Single-pass membrane protein</topology>
    </subcellularLocation>
</comment>
<feature type="domain" description="Fe2OG dioxygenase" evidence="20">
    <location>
        <begin position="213"/>
        <end position="311"/>
    </location>
</feature>
<evidence type="ECO:0000313" key="22">
    <source>
        <dbReference type="Proteomes" id="UP000290289"/>
    </source>
</evidence>
<evidence type="ECO:0000256" key="2">
    <source>
        <dbReference type="ARBA" id="ARBA00004167"/>
    </source>
</evidence>
<keyword evidence="13 18" id="KW-1133">Transmembrane helix</keyword>
<dbReference type="GO" id="GO:0008270">
    <property type="term" value="F:zinc ion binding"/>
    <property type="evidence" value="ECO:0007669"/>
    <property type="project" value="UniProtKB-KW"/>
</dbReference>
<dbReference type="Pfam" id="PF03171">
    <property type="entry name" value="2OG-FeII_Oxy"/>
    <property type="match status" value="1"/>
</dbReference>
<dbReference type="PANTHER" id="PTHR47991">
    <property type="entry name" value="OXOGLUTARATE/IRON-DEPENDENT DIOXYGENASE"/>
    <property type="match status" value="1"/>
</dbReference>
<dbReference type="InterPro" id="IPR026992">
    <property type="entry name" value="DIOX_N"/>
</dbReference>
<evidence type="ECO:0000256" key="15">
    <source>
        <dbReference type="ARBA" id="ARBA00023136"/>
    </source>
</evidence>
<comment type="similarity">
    <text evidence="4">Belongs to the iron/ascorbate-dependent oxidoreductase family.</text>
</comment>
<dbReference type="GO" id="GO:0031418">
    <property type="term" value="F:L-ascorbic acid binding"/>
    <property type="evidence" value="ECO:0007669"/>
    <property type="project" value="UniProtKB-KW"/>
</dbReference>
<keyword evidence="8" id="KW-0479">Metal-binding</keyword>
<dbReference type="Pfam" id="PF14226">
    <property type="entry name" value="DIOX_N"/>
    <property type="match status" value="1"/>
</dbReference>
<keyword evidence="22" id="KW-1185">Reference proteome</keyword>
<evidence type="ECO:0000313" key="21">
    <source>
        <dbReference type="EMBL" id="RXH98290.1"/>
    </source>
</evidence>
<evidence type="ECO:0000256" key="16">
    <source>
        <dbReference type="ARBA" id="ARBA00024209"/>
    </source>
</evidence>
<keyword evidence="14" id="KW-0408">Iron</keyword>
<protein>
    <recommendedName>
        <fullName evidence="5">RING-type E3 ubiquitin transferase</fullName>
        <ecNumber evidence="5">2.3.2.27</ecNumber>
    </recommendedName>
</protein>
<sequence>MTSYKKPTCNDFCYYCVSKVDMETFDQKLASSWFDVQSVPQTYVHPPEKRPGNTVGVPPCKNIPVVDLGNDDRSHTIQQISKASQDFGFFQVINHGVSKKLIDDTMSVSKEFHAMPRKDKIIEGSKDPTGSYKFYTSSENYANEELHYWRDALAHPAHPSENNIQFWPQNPTRYREVLKTYAEEVRKLGSRILEMLAEGLGLSKEFFNGGLSEYPRLLSNHYPPCPDPSLTLGLAKHRDPSLITILLQDSEGLQVFKDGNWIGVEPISSGFVVNIGYVMQMISNSKFKGADHRAVTNSRAARTTVAYFIYPSNETVIEPAKALCNPPLYKSMTFTEFLQYFKSKAANDEELSILFMAPKHKNWYNFGDQSVFLTIKDQVNSTYPPPLPSPPSSFPTLAIVLLSLMASAFLLVSYYLIVVKFCSKWHQLNLLIMRFPTTSRARQNEELLTAFSPSVWNRGLDESVIRGIPTVQFKGGEVDEERSVCGCAVCLKDFQEQDTLKVLPNCSHEFHLDCIDVWLQSNANCPLCRTSVPGTIRCPIDHAIAPSSSPQDSELFSIGSDVDFVVIELEGGDGVITHSTT</sequence>
<keyword evidence="12" id="KW-0847">Vitamin C</keyword>
<evidence type="ECO:0000256" key="11">
    <source>
        <dbReference type="ARBA" id="ARBA00022833"/>
    </source>
</evidence>
<feature type="domain" description="RING-type" evidence="19">
    <location>
        <begin position="487"/>
        <end position="529"/>
    </location>
</feature>
<dbReference type="InterPro" id="IPR005123">
    <property type="entry name" value="Oxoglu/Fe-dep_dioxygenase_dom"/>
</dbReference>
<evidence type="ECO:0000256" key="14">
    <source>
        <dbReference type="ARBA" id="ARBA00023004"/>
    </source>
</evidence>
<name>A0A498JS72_MALDO</name>
<keyword evidence="9 17" id="KW-0863">Zinc-finger</keyword>
<evidence type="ECO:0000256" key="1">
    <source>
        <dbReference type="ARBA" id="ARBA00000900"/>
    </source>
</evidence>
<keyword evidence="7 18" id="KW-0812">Transmembrane</keyword>
<comment type="catalytic activity">
    <reaction evidence="1">
        <text>S-ubiquitinyl-[E2 ubiquitin-conjugating enzyme]-L-cysteine + [acceptor protein]-L-lysine = [E2 ubiquitin-conjugating enzyme]-L-cysteine + N(6)-ubiquitinyl-[acceptor protein]-L-lysine.</text>
        <dbReference type="EC" id="2.3.2.27"/>
    </reaction>
</comment>
<evidence type="ECO:0000259" key="20">
    <source>
        <dbReference type="PROSITE" id="PS51471"/>
    </source>
</evidence>
<keyword evidence="11" id="KW-0862">Zinc</keyword>
<evidence type="ECO:0000256" key="12">
    <source>
        <dbReference type="ARBA" id="ARBA00022896"/>
    </source>
</evidence>
<dbReference type="AlphaFoldDB" id="A0A498JS72"/>
<dbReference type="FunFam" id="3.30.40.10:FF:000187">
    <property type="entry name" value="E3 ubiquitin-protein ligase ATL6"/>
    <property type="match status" value="1"/>
</dbReference>
<evidence type="ECO:0000256" key="18">
    <source>
        <dbReference type="SAM" id="Phobius"/>
    </source>
</evidence>
<dbReference type="EC" id="2.3.2.27" evidence="5"/>
<evidence type="ECO:0000259" key="19">
    <source>
        <dbReference type="PROSITE" id="PS50089"/>
    </source>
</evidence>
<evidence type="ECO:0000256" key="5">
    <source>
        <dbReference type="ARBA" id="ARBA00012483"/>
    </source>
</evidence>
<evidence type="ECO:0000256" key="8">
    <source>
        <dbReference type="ARBA" id="ARBA00022723"/>
    </source>
</evidence>
<evidence type="ECO:0000256" key="10">
    <source>
        <dbReference type="ARBA" id="ARBA00022786"/>
    </source>
</evidence>
<dbReference type="InterPro" id="IPR050295">
    <property type="entry name" value="Plant_2OG-oxidoreductases"/>
</dbReference>
<dbReference type="SUPFAM" id="SSF51197">
    <property type="entry name" value="Clavaminate synthase-like"/>
    <property type="match status" value="1"/>
</dbReference>
<dbReference type="Gene3D" id="2.60.120.330">
    <property type="entry name" value="B-lactam Antibiotic, Isopenicillin N Synthase, Chain"/>
    <property type="match status" value="1"/>
</dbReference>
<dbReference type="InterPro" id="IPR013083">
    <property type="entry name" value="Znf_RING/FYVE/PHD"/>
</dbReference>
<evidence type="ECO:0000256" key="4">
    <source>
        <dbReference type="ARBA" id="ARBA00008056"/>
    </source>
</evidence>
<evidence type="ECO:0000256" key="3">
    <source>
        <dbReference type="ARBA" id="ARBA00004906"/>
    </source>
</evidence>
<feature type="transmembrane region" description="Helical" evidence="18">
    <location>
        <begin position="394"/>
        <end position="417"/>
    </location>
</feature>
<dbReference type="GO" id="GO:0061630">
    <property type="term" value="F:ubiquitin protein ligase activity"/>
    <property type="evidence" value="ECO:0007669"/>
    <property type="project" value="UniProtKB-EC"/>
</dbReference>
<dbReference type="CDD" id="cd16461">
    <property type="entry name" value="RING-H2_EL5-like"/>
    <property type="match status" value="1"/>
</dbReference>
<keyword evidence="15 18" id="KW-0472">Membrane</keyword>
<proteinExistence type="inferred from homology"/>
<organism evidence="21 22">
    <name type="scientific">Malus domestica</name>
    <name type="common">Apple</name>
    <name type="synonym">Pyrus malus</name>
    <dbReference type="NCBI Taxonomy" id="3750"/>
    <lineage>
        <taxon>Eukaryota</taxon>
        <taxon>Viridiplantae</taxon>
        <taxon>Streptophyta</taxon>
        <taxon>Embryophyta</taxon>
        <taxon>Tracheophyta</taxon>
        <taxon>Spermatophyta</taxon>
        <taxon>Magnoliopsida</taxon>
        <taxon>eudicotyledons</taxon>
        <taxon>Gunneridae</taxon>
        <taxon>Pentapetalae</taxon>
        <taxon>rosids</taxon>
        <taxon>fabids</taxon>
        <taxon>Rosales</taxon>
        <taxon>Rosaceae</taxon>
        <taxon>Amygdaloideae</taxon>
        <taxon>Maleae</taxon>
        <taxon>Malus</taxon>
    </lineage>
</organism>
<dbReference type="EMBL" id="RDQH01000331">
    <property type="protein sequence ID" value="RXH98290.1"/>
    <property type="molecule type" value="Genomic_DNA"/>
</dbReference>